<comment type="caution">
    <text evidence="1">The sequence shown here is derived from an EMBL/GenBank/DDBJ whole genome shotgun (WGS) entry which is preliminary data.</text>
</comment>
<evidence type="ECO:0000313" key="1">
    <source>
        <dbReference type="EMBL" id="OCX23970.1"/>
    </source>
</evidence>
<dbReference type="AlphaFoldDB" id="A0A1C2EAF5"/>
<dbReference type="STRING" id="1566387.QV13_03295"/>
<name>A0A1C2EAF5_9HYPH</name>
<organism evidence="1 2">
    <name type="scientific">Mesorhizobium hungaricum</name>
    <dbReference type="NCBI Taxonomy" id="1566387"/>
    <lineage>
        <taxon>Bacteria</taxon>
        <taxon>Pseudomonadati</taxon>
        <taxon>Pseudomonadota</taxon>
        <taxon>Alphaproteobacteria</taxon>
        <taxon>Hyphomicrobiales</taxon>
        <taxon>Phyllobacteriaceae</taxon>
        <taxon>Mesorhizobium</taxon>
    </lineage>
</organism>
<dbReference type="Proteomes" id="UP000094412">
    <property type="component" value="Unassembled WGS sequence"/>
</dbReference>
<evidence type="ECO:0000313" key="2">
    <source>
        <dbReference type="Proteomes" id="UP000094412"/>
    </source>
</evidence>
<dbReference type="EMBL" id="MDEO01000024">
    <property type="protein sequence ID" value="OCX23970.1"/>
    <property type="molecule type" value="Genomic_DNA"/>
</dbReference>
<dbReference type="RefSeq" id="WP_024925787.1">
    <property type="nucleotide sequence ID" value="NZ_MDEO01000024.1"/>
</dbReference>
<protein>
    <recommendedName>
        <fullName evidence="3">Flagellar assembly protein FliH/Type III secretion system HrpE domain-containing protein</fullName>
    </recommendedName>
</protein>
<proteinExistence type="predicted"/>
<keyword evidence="2" id="KW-1185">Reference proteome</keyword>
<sequence length="209" mass="22281">MRQASLSDLLPDFGTPQIHSGVTVTHVDPHPHPPLDMPAPVDIDKLVAMAVAKAEDALEATLTAAHTEALAAERQALADEARAMVETLGTDLGTAIADRAEKLEHRLYDLMGDAVARIVSGLLSDELQKRSLAALERVIRDTLADAEAVRISVRGPLSLYEPLKAALGTRAANLDFAEAASLDLTMTVNDTVVETRMSEWSAALSEVLA</sequence>
<accession>A0A1C2EAF5</accession>
<reference evidence="1 2" key="1">
    <citation type="submission" date="2016-08" db="EMBL/GenBank/DDBJ databases">
        <title>Whole genome sequence of Mesorhizobium sp. strain UASWS1009 isolated from industrial sewage.</title>
        <authorList>
            <person name="Crovadore J."/>
            <person name="Calmin G."/>
            <person name="Chablais R."/>
            <person name="Cochard B."/>
            <person name="Lefort F."/>
        </authorList>
    </citation>
    <scope>NUCLEOTIDE SEQUENCE [LARGE SCALE GENOMIC DNA]</scope>
    <source>
        <strain evidence="1 2">UASWS1009</strain>
    </source>
</reference>
<evidence type="ECO:0008006" key="3">
    <source>
        <dbReference type="Google" id="ProtNLM"/>
    </source>
</evidence>
<gene>
    <name evidence="1" type="ORF">QV13_03295</name>
</gene>
<dbReference type="OrthoDB" id="8276977at2"/>